<comment type="caution">
    <text evidence="2">The sequence shown here is derived from an EMBL/GenBank/DDBJ whole genome shotgun (WGS) entry which is preliminary data.</text>
</comment>
<evidence type="ECO:0000313" key="4">
    <source>
        <dbReference type="Proteomes" id="UP000663854"/>
    </source>
</evidence>
<sequence length="373" mass="43271">MSSGPKVSDIEEENILSTKIKLTKNEFNATVRNKLEYNRLKVIKRHIGYQNDMSACKMRTSIHDLRKWLDDNQRVVCNIDEFFTNRKIQSATPHYRSRLPGVRSSFTHPNDDRYQNRAKSASTISRPYTAPLQTIFEQQRPPDQVDTESDDEIIPISISRLTSGKRSVARSSSAVSNSVMSQHPVETNINNVDITSSTVSSVSHRITWPVKLKVFALQDENVARQQYLAWRAEQRKSKVKHVPKTFFDNELEKKYQESIRRRQDIEAYVTPELVQEHKLNDPIFAKRYRQLKLALRAGKIPSYDPNDCEINITMTKSKIERARSALITAKQSKIKTYYQNQQNVNDTQLSKRIETFLKGISEFKEEQENKCSI</sequence>
<dbReference type="EMBL" id="CAJNOH010000158">
    <property type="protein sequence ID" value="CAF0915202.1"/>
    <property type="molecule type" value="Genomic_DNA"/>
</dbReference>
<accession>A0A814APZ2</accession>
<evidence type="ECO:0000313" key="5">
    <source>
        <dbReference type="Proteomes" id="UP000663870"/>
    </source>
</evidence>
<proteinExistence type="predicted"/>
<gene>
    <name evidence="3" type="ORF">JXQ802_LOCUS18513</name>
    <name evidence="2" type="ORF">PYM288_LOCUS10234</name>
</gene>
<name>A0A814APZ2_9BILA</name>
<evidence type="ECO:0000313" key="2">
    <source>
        <dbReference type="EMBL" id="CAF0915202.1"/>
    </source>
</evidence>
<dbReference type="Proteomes" id="UP000663870">
    <property type="component" value="Unassembled WGS sequence"/>
</dbReference>
<dbReference type="EMBL" id="CAJNOL010000488">
    <property type="protein sequence ID" value="CAF1087613.1"/>
    <property type="molecule type" value="Genomic_DNA"/>
</dbReference>
<evidence type="ECO:0000256" key="1">
    <source>
        <dbReference type="SAM" id="MobiDB-lite"/>
    </source>
</evidence>
<reference evidence="2" key="1">
    <citation type="submission" date="2021-02" db="EMBL/GenBank/DDBJ databases">
        <authorList>
            <person name="Nowell W R."/>
        </authorList>
    </citation>
    <scope>NUCLEOTIDE SEQUENCE</scope>
</reference>
<feature type="region of interest" description="Disordered" evidence="1">
    <location>
        <begin position="99"/>
        <end position="121"/>
    </location>
</feature>
<organism evidence="2 4">
    <name type="scientific">Rotaria sordida</name>
    <dbReference type="NCBI Taxonomy" id="392033"/>
    <lineage>
        <taxon>Eukaryota</taxon>
        <taxon>Metazoa</taxon>
        <taxon>Spiralia</taxon>
        <taxon>Gnathifera</taxon>
        <taxon>Rotifera</taxon>
        <taxon>Eurotatoria</taxon>
        <taxon>Bdelloidea</taxon>
        <taxon>Philodinida</taxon>
        <taxon>Philodinidae</taxon>
        <taxon>Rotaria</taxon>
    </lineage>
</organism>
<protein>
    <submittedName>
        <fullName evidence="2">Uncharacterized protein</fullName>
    </submittedName>
</protein>
<keyword evidence="5" id="KW-1185">Reference proteome</keyword>
<evidence type="ECO:0000313" key="3">
    <source>
        <dbReference type="EMBL" id="CAF1087613.1"/>
    </source>
</evidence>
<dbReference type="AlphaFoldDB" id="A0A814APZ2"/>
<dbReference type="Proteomes" id="UP000663854">
    <property type="component" value="Unassembled WGS sequence"/>
</dbReference>